<dbReference type="EMBL" id="JDST02000109">
    <property type="protein sequence ID" value="KFB75018.1"/>
    <property type="molecule type" value="Genomic_DNA"/>
</dbReference>
<keyword evidence="9" id="KW-1185">Reference proteome</keyword>
<reference evidence="8" key="1">
    <citation type="submission" date="2014-02" db="EMBL/GenBank/DDBJ databases">
        <title>Expanding our view of genomic diversity in Candidatus Accumulibacter clades.</title>
        <authorList>
            <person name="Skennerton C.T."/>
            <person name="Barr J.J."/>
            <person name="Slater F.R."/>
            <person name="Bond P.L."/>
            <person name="Tyson G.W."/>
        </authorList>
    </citation>
    <scope>NUCLEOTIDE SEQUENCE [LARGE SCALE GENOMIC DNA]</scope>
</reference>
<evidence type="ECO:0000256" key="4">
    <source>
        <dbReference type="PIRSR" id="PIRSR603782-2"/>
    </source>
</evidence>
<dbReference type="AlphaFoldDB" id="A0A080M196"/>
<feature type="disulfide bond" description="Redox-active" evidence="4">
    <location>
        <begin position="103"/>
        <end position="107"/>
    </location>
</feature>
<name>A0A080M196_9PROT</name>
<proteinExistence type="inferred from homology"/>
<feature type="binding site" evidence="3">
    <location>
        <position position="103"/>
    </location>
    <ligand>
        <name>Cu cation</name>
        <dbReference type="ChEBI" id="CHEBI:23378"/>
    </ligand>
</feature>
<dbReference type="InterPro" id="IPR013766">
    <property type="entry name" value="Thioredoxin_domain"/>
</dbReference>
<keyword evidence="5" id="KW-1133">Transmembrane helix</keyword>
<dbReference type="PANTHER" id="PTHR12151">
    <property type="entry name" value="ELECTRON TRANSPORT PROTIN SCO1/SENC FAMILY MEMBER"/>
    <property type="match status" value="1"/>
</dbReference>
<comment type="similarity">
    <text evidence="1">Belongs to the SCO1/2 family.</text>
</comment>
<keyword evidence="2 3" id="KW-0186">Copper</keyword>
<comment type="caution">
    <text evidence="8">The sequence shown here is derived from an EMBL/GenBank/DDBJ whole genome shotgun (WGS) entry which is preliminary data.</text>
</comment>
<evidence type="ECO:0000256" key="5">
    <source>
        <dbReference type="SAM" id="Phobius"/>
    </source>
</evidence>
<feature type="binding site" evidence="3">
    <location>
        <position position="107"/>
    </location>
    <ligand>
        <name>Cu cation</name>
        <dbReference type="ChEBI" id="CHEBI:23378"/>
    </ligand>
</feature>
<keyword evidence="3" id="KW-0479">Metal-binding</keyword>
<feature type="chain" id="PRO_5001750922" evidence="6">
    <location>
        <begin position="29"/>
        <end position="298"/>
    </location>
</feature>
<feature type="binding site" evidence="3">
    <location>
        <position position="191"/>
    </location>
    <ligand>
        <name>Cu cation</name>
        <dbReference type="ChEBI" id="CHEBI:23378"/>
    </ligand>
</feature>
<evidence type="ECO:0000256" key="3">
    <source>
        <dbReference type="PIRSR" id="PIRSR603782-1"/>
    </source>
</evidence>
<dbReference type="InterPro" id="IPR036249">
    <property type="entry name" value="Thioredoxin-like_sf"/>
</dbReference>
<dbReference type="Gene3D" id="3.40.30.10">
    <property type="entry name" value="Glutaredoxin"/>
    <property type="match status" value="1"/>
</dbReference>
<dbReference type="Proteomes" id="UP000021315">
    <property type="component" value="Unassembled WGS sequence"/>
</dbReference>
<dbReference type="SUPFAM" id="SSF52833">
    <property type="entry name" value="Thioredoxin-like"/>
    <property type="match status" value="1"/>
</dbReference>
<feature type="transmembrane region" description="Helical" evidence="5">
    <location>
        <begin position="265"/>
        <end position="287"/>
    </location>
</feature>
<evidence type="ECO:0000256" key="2">
    <source>
        <dbReference type="ARBA" id="ARBA00023008"/>
    </source>
</evidence>
<sequence length="298" mass="33319">MHDRFARPLLASLLLALLLLIAAPSLLADDATTEKPKLTARPQGINSSLVLTALDEKAAFELSQSAIGKVVGDFVLLDRQGRPVELSRYRGKPLLVNFIYTACFQVCPTTTRNLQKAVENTVSVMGADRFNMISIGFNQPFDSPAALRDFARQYGIRLPNWEFLSPAPAIVGELTRNFGFSFVVTAAGFDHINQVTLVDSDGRIVRQVYGEKFTAEDIAEPLKLLIAHSSIPPEIGTLNEIMQRVRILCSIYDPVTGRYRTNYSMYFQIAGFITFVGFMIHLSINFWKNRRRNQAKTP</sequence>
<evidence type="ECO:0000313" key="8">
    <source>
        <dbReference type="EMBL" id="KFB75018.1"/>
    </source>
</evidence>
<dbReference type="InterPro" id="IPR003782">
    <property type="entry name" value="SCO1/SenC"/>
</dbReference>
<protein>
    <submittedName>
        <fullName evidence="8">BsSco</fullName>
    </submittedName>
</protein>
<keyword evidence="5" id="KW-0812">Transmembrane</keyword>
<gene>
    <name evidence="8" type="primary">ypmQ</name>
    <name evidence="8" type="ORF">AW06_003981</name>
</gene>
<dbReference type="GO" id="GO:0046872">
    <property type="term" value="F:metal ion binding"/>
    <property type="evidence" value="ECO:0007669"/>
    <property type="project" value="UniProtKB-KW"/>
</dbReference>
<evidence type="ECO:0000256" key="1">
    <source>
        <dbReference type="ARBA" id="ARBA00010996"/>
    </source>
</evidence>
<keyword evidence="6" id="KW-0732">Signal</keyword>
<dbReference type="CDD" id="cd02968">
    <property type="entry name" value="SCO"/>
    <property type="match status" value="1"/>
</dbReference>
<keyword evidence="4" id="KW-1015">Disulfide bond</keyword>
<dbReference type="STRING" id="1453999.AW06_003981"/>
<organism evidence="8 9">
    <name type="scientific">Candidatus Accumulibacter cognatus</name>
    <dbReference type="NCBI Taxonomy" id="2954383"/>
    <lineage>
        <taxon>Bacteria</taxon>
        <taxon>Pseudomonadati</taxon>
        <taxon>Pseudomonadota</taxon>
        <taxon>Betaproteobacteria</taxon>
        <taxon>Candidatus Accumulibacter</taxon>
    </lineage>
</organism>
<dbReference type="PROSITE" id="PS51352">
    <property type="entry name" value="THIOREDOXIN_2"/>
    <property type="match status" value="1"/>
</dbReference>
<feature type="domain" description="Thioredoxin" evidence="7">
    <location>
        <begin position="65"/>
        <end position="227"/>
    </location>
</feature>
<dbReference type="PANTHER" id="PTHR12151:SF25">
    <property type="entry name" value="LINALOOL DEHYDRATASE_ISOMERASE DOMAIN-CONTAINING PROTEIN"/>
    <property type="match status" value="1"/>
</dbReference>
<feature type="signal peptide" evidence="6">
    <location>
        <begin position="1"/>
        <end position="28"/>
    </location>
</feature>
<evidence type="ECO:0000256" key="6">
    <source>
        <dbReference type="SAM" id="SignalP"/>
    </source>
</evidence>
<evidence type="ECO:0000259" key="7">
    <source>
        <dbReference type="PROSITE" id="PS51352"/>
    </source>
</evidence>
<evidence type="ECO:0000313" key="9">
    <source>
        <dbReference type="Proteomes" id="UP000021315"/>
    </source>
</evidence>
<dbReference type="Pfam" id="PF02630">
    <property type="entry name" value="SCO1-SenC"/>
    <property type="match status" value="1"/>
</dbReference>
<accession>A0A080M196</accession>
<keyword evidence="5" id="KW-0472">Membrane</keyword>